<proteinExistence type="predicted"/>
<evidence type="ECO:0000313" key="2">
    <source>
        <dbReference type="Proteomes" id="UP001565369"/>
    </source>
</evidence>
<gene>
    <name evidence="1" type="ORF">ABIG07_006980</name>
</gene>
<dbReference type="Proteomes" id="UP001565369">
    <property type="component" value="Unassembled WGS sequence"/>
</dbReference>
<comment type="caution">
    <text evidence="1">The sequence shown here is derived from an EMBL/GenBank/DDBJ whole genome shotgun (WGS) entry which is preliminary data.</text>
</comment>
<name>A0ABV4G340_9BRAD</name>
<keyword evidence="2" id="KW-1185">Reference proteome</keyword>
<accession>A0ABV4G340</accession>
<evidence type="ECO:0008006" key="3">
    <source>
        <dbReference type="Google" id="ProtNLM"/>
    </source>
</evidence>
<reference evidence="1 2" key="1">
    <citation type="submission" date="2024-07" db="EMBL/GenBank/DDBJ databases">
        <title>Genomic Encyclopedia of Type Strains, Phase V (KMG-V): Genome sequencing to study the core and pangenomes of soil and plant-associated prokaryotes.</title>
        <authorList>
            <person name="Whitman W."/>
        </authorList>
    </citation>
    <scope>NUCLEOTIDE SEQUENCE [LARGE SCALE GENOMIC DNA]</scope>
    <source>
        <strain evidence="1 2">USDA 152</strain>
    </source>
</reference>
<organism evidence="1 2">
    <name type="scientific">Bradyrhizobium ottawaense</name>
    <dbReference type="NCBI Taxonomy" id="931866"/>
    <lineage>
        <taxon>Bacteria</taxon>
        <taxon>Pseudomonadati</taxon>
        <taxon>Pseudomonadota</taxon>
        <taxon>Alphaproteobacteria</taxon>
        <taxon>Hyphomicrobiales</taxon>
        <taxon>Nitrobacteraceae</taxon>
        <taxon>Bradyrhizobium</taxon>
    </lineage>
</organism>
<dbReference type="EMBL" id="JBGBZJ010000003">
    <property type="protein sequence ID" value="MEY9458032.1"/>
    <property type="molecule type" value="Genomic_DNA"/>
</dbReference>
<protein>
    <recommendedName>
        <fullName evidence="3">Indole-3-glycerol-phosphate synthase</fullName>
    </recommendedName>
</protein>
<dbReference type="RefSeq" id="WP_370092318.1">
    <property type="nucleotide sequence ID" value="NZ_JBGBZG010000002.1"/>
</dbReference>
<sequence>MTGRSLDPEGLYRRVGRLIEIAPPSPTTGQLSPDLMKWLGQVTAVLKEVDDMVISVEVKTAITGLQYPNRGQYFQTIMLGLYQALAIAELKAPQSAQGAFIPVGNAFDAFSAIAKILGSAHADVLIVDPYMDDSVLTDFASSLPENVPLRLLTDQATAKQSLSPAAIRWKAQYSSRPLEVRLAPARTLHDRAIFVDSTQAWTVTQSLKDLAKRSPAEIVRADDTAALKIAAYEAIWANATVVV</sequence>
<evidence type="ECO:0000313" key="1">
    <source>
        <dbReference type="EMBL" id="MEY9458032.1"/>
    </source>
</evidence>